<evidence type="ECO:0000313" key="2">
    <source>
        <dbReference type="Proteomes" id="UP000181951"/>
    </source>
</evidence>
<keyword evidence="2" id="KW-1185">Reference proteome</keyword>
<dbReference type="Proteomes" id="UP000181951">
    <property type="component" value="Unassembled WGS sequence"/>
</dbReference>
<accession>A0A1H8PDH3</accession>
<gene>
    <name evidence="1" type="ORF">SAMN05216267_102560</name>
</gene>
<sequence length="126" mass="13549">MLRGLDVFPPHEAVWCHANVLAVILEAEDMGPRPWIPACAVETAEPRLWNVVDVPSGRLGWNVHAGAFTGPGRSGETFSGWIEAVADELHCAAVHAGVRRAGIADGWLSWRDPRTVPSGWVPIGPA</sequence>
<proteinExistence type="predicted"/>
<name>A0A1H8PDH3_9ACTN</name>
<dbReference type="AlphaFoldDB" id="A0A1H8PDH3"/>
<reference evidence="1 2" key="1">
    <citation type="submission" date="2016-10" db="EMBL/GenBank/DDBJ databases">
        <authorList>
            <person name="de Groot N.N."/>
        </authorList>
    </citation>
    <scope>NUCLEOTIDE SEQUENCE [LARGE SCALE GENOMIC DNA]</scope>
    <source>
        <strain evidence="1 2">CGMCC 4.2026</strain>
    </source>
</reference>
<dbReference type="EMBL" id="FODD01000025">
    <property type="protein sequence ID" value="SEO39807.1"/>
    <property type="molecule type" value="Genomic_DNA"/>
</dbReference>
<evidence type="ECO:0000313" key="1">
    <source>
        <dbReference type="EMBL" id="SEO39807.1"/>
    </source>
</evidence>
<organism evidence="1 2">
    <name type="scientific">Actinacidiphila rubida</name>
    <dbReference type="NCBI Taxonomy" id="310780"/>
    <lineage>
        <taxon>Bacteria</taxon>
        <taxon>Bacillati</taxon>
        <taxon>Actinomycetota</taxon>
        <taxon>Actinomycetes</taxon>
        <taxon>Kitasatosporales</taxon>
        <taxon>Streptomycetaceae</taxon>
        <taxon>Actinacidiphila</taxon>
    </lineage>
</organism>
<protein>
    <submittedName>
        <fullName evidence="1">Uncharacterized protein</fullName>
    </submittedName>
</protein>
<dbReference type="STRING" id="310780.SAMN05216267_102560"/>